<dbReference type="KEGG" id="tat:KUM_0438"/>
<evidence type="ECO:0000313" key="2">
    <source>
        <dbReference type="EMBL" id="CCG19236.1"/>
    </source>
</evidence>
<dbReference type="HOGENOM" id="CLU_117225_0_0_4"/>
<proteinExistence type="predicted"/>
<dbReference type="BioCyc" id="TASI1091495:G13GE-437-MONOMER"/>
<gene>
    <name evidence="2" type="ORF">KUM_0438</name>
</gene>
<reference evidence="2" key="1">
    <citation type="journal article" date="2012" name="Vet. Microbiol.">
        <title>Comparative genomic analyses of the Taylorellae.</title>
        <authorList>
            <person name="Hauser H."/>
            <person name="Richter D.C."/>
            <person name="van Tonder A."/>
            <person name="Clark L."/>
            <person name="Preston A."/>
        </authorList>
    </citation>
    <scope>NUCLEOTIDE SEQUENCE</scope>
    <source>
        <strain evidence="2">14/45</strain>
    </source>
</reference>
<feature type="domain" description="Bro-N" evidence="1">
    <location>
        <begin position="29"/>
        <end position="130"/>
    </location>
</feature>
<name>I7J0Z2_9BURK</name>
<dbReference type="SMART" id="SM01040">
    <property type="entry name" value="Bro-N"/>
    <property type="match status" value="1"/>
</dbReference>
<dbReference type="Pfam" id="PF02498">
    <property type="entry name" value="Bro-N"/>
    <property type="match status" value="1"/>
</dbReference>
<dbReference type="AlphaFoldDB" id="I7J0Z2"/>
<protein>
    <recommendedName>
        <fullName evidence="1">Bro-N domain-containing protein</fullName>
    </recommendedName>
</protein>
<dbReference type="EMBL" id="HE681424">
    <property type="protein sequence ID" value="CCG19236.1"/>
    <property type="molecule type" value="Genomic_DNA"/>
</dbReference>
<organism evidence="2">
    <name type="scientific">Taylorella asinigenitalis 14/45</name>
    <dbReference type="NCBI Taxonomy" id="1091495"/>
    <lineage>
        <taxon>Bacteria</taxon>
        <taxon>Pseudomonadati</taxon>
        <taxon>Pseudomonadota</taxon>
        <taxon>Betaproteobacteria</taxon>
        <taxon>Burkholderiales</taxon>
        <taxon>Alcaligenaceae</taxon>
        <taxon>Taylorella</taxon>
    </lineage>
</organism>
<accession>I7J0Z2</accession>
<sequence length="204" mass="24046">MGLFFLFDCYFMEYFQGEIMNIKKYEGYMIRSTWVQEKEEWYFSIIDVVRVLTESSNARRYWSDLKVKIRDIEGGNQLYDNIVQLKMKTPDGKYRTTDASDLKGIFRIIQSIPSPKAEPFKLWLSEMGKERFDEIADPELIIDRALQTYLSKGYTREWINQRLQAIQVRKELTDVWNDHGVSASKNALDLGRILANVLENKSDD</sequence>
<evidence type="ECO:0000259" key="1">
    <source>
        <dbReference type="SMART" id="SM01040"/>
    </source>
</evidence>
<dbReference type="InterPro" id="IPR003497">
    <property type="entry name" value="BRO_N_domain"/>
</dbReference>